<keyword evidence="2" id="KW-0964">Secreted</keyword>
<dbReference type="InterPro" id="IPR008427">
    <property type="entry name" value="Extracellular_membr_CFEM_dom"/>
</dbReference>
<keyword evidence="4" id="KW-1015">Disulfide bond</keyword>
<dbReference type="Pfam" id="PF05730">
    <property type="entry name" value="CFEM"/>
    <property type="match status" value="1"/>
</dbReference>
<protein>
    <recommendedName>
        <fullName evidence="7">CFEM domain-containing protein</fullName>
    </recommendedName>
</protein>
<feature type="region of interest" description="Disordered" evidence="5">
    <location>
        <begin position="110"/>
        <end position="150"/>
    </location>
</feature>
<evidence type="ECO:0000256" key="4">
    <source>
        <dbReference type="ARBA" id="ARBA00023157"/>
    </source>
</evidence>
<evidence type="ECO:0000313" key="8">
    <source>
        <dbReference type="EMBL" id="KAF5335808.1"/>
    </source>
</evidence>
<dbReference type="EMBL" id="JAACJK010000060">
    <property type="protein sequence ID" value="KAF5335808.1"/>
    <property type="molecule type" value="Genomic_DNA"/>
</dbReference>
<keyword evidence="9" id="KW-1185">Reference proteome</keyword>
<evidence type="ECO:0000256" key="2">
    <source>
        <dbReference type="ARBA" id="ARBA00022525"/>
    </source>
</evidence>
<organism evidence="8 9">
    <name type="scientific">Ephemerocybe angulata</name>
    <dbReference type="NCBI Taxonomy" id="980116"/>
    <lineage>
        <taxon>Eukaryota</taxon>
        <taxon>Fungi</taxon>
        <taxon>Dikarya</taxon>
        <taxon>Basidiomycota</taxon>
        <taxon>Agaricomycotina</taxon>
        <taxon>Agaricomycetes</taxon>
        <taxon>Agaricomycetidae</taxon>
        <taxon>Agaricales</taxon>
        <taxon>Agaricineae</taxon>
        <taxon>Psathyrellaceae</taxon>
        <taxon>Ephemerocybe</taxon>
    </lineage>
</organism>
<gene>
    <name evidence="8" type="ORF">D9611_009633</name>
</gene>
<evidence type="ECO:0000256" key="1">
    <source>
        <dbReference type="ARBA" id="ARBA00004613"/>
    </source>
</evidence>
<dbReference type="AlphaFoldDB" id="A0A8H5C6F5"/>
<dbReference type="OrthoDB" id="4505683at2759"/>
<sequence>MLYKTALVALAAALATVSAQDTSGISACILACSAASAKANNCTSFADFQCVCSSAQFQADAAKCIQDHCPTELEAAVNIQKTQCGALSITPTGTAGPAKTLTDVTIASTTGTTSTSGTTTAPASGTTTKPATTSGTTTSPATSTSTAAGNNGASAAGVAWCEDYARHISQIILSYLSFHYLLPPSILAYHLSIPRGPV</sequence>
<feature type="chain" id="PRO_5034369324" description="CFEM domain-containing protein" evidence="6">
    <location>
        <begin position="20"/>
        <end position="198"/>
    </location>
</feature>
<comment type="subcellular location">
    <subcellularLocation>
        <location evidence="1">Secreted</location>
    </subcellularLocation>
</comment>
<evidence type="ECO:0000256" key="6">
    <source>
        <dbReference type="SAM" id="SignalP"/>
    </source>
</evidence>
<reference evidence="8 9" key="1">
    <citation type="journal article" date="2020" name="ISME J.">
        <title>Uncovering the hidden diversity of litter-decomposition mechanisms in mushroom-forming fungi.</title>
        <authorList>
            <person name="Floudas D."/>
            <person name="Bentzer J."/>
            <person name="Ahren D."/>
            <person name="Johansson T."/>
            <person name="Persson P."/>
            <person name="Tunlid A."/>
        </authorList>
    </citation>
    <scope>NUCLEOTIDE SEQUENCE [LARGE SCALE GENOMIC DNA]</scope>
    <source>
        <strain evidence="8 9">CBS 175.51</strain>
    </source>
</reference>
<name>A0A8H5C6F5_9AGAR</name>
<evidence type="ECO:0000313" key="9">
    <source>
        <dbReference type="Proteomes" id="UP000541558"/>
    </source>
</evidence>
<accession>A0A8H5C6F5</accession>
<feature type="signal peptide" evidence="6">
    <location>
        <begin position="1"/>
        <end position="19"/>
    </location>
</feature>
<keyword evidence="3 6" id="KW-0732">Signal</keyword>
<dbReference type="Proteomes" id="UP000541558">
    <property type="component" value="Unassembled WGS sequence"/>
</dbReference>
<proteinExistence type="predicted"/>
<evidence type="ECO:0000256" key="5">
    <source>
        <dbReference type="SAM" id="MobiDB-lite"/>
    </source>
</evidence>
<dbReference type="GO" id="GO:0005576">
    <property type="term" value="C:extracellular region"/>
    <property type="evidence" value="ECO:0007669"/>
    <property type="project" value="UniProtKB-SubCell"/>
</dbReference>
<dbReference type="PROSITE" id="PS52012">
    <property type="entry name" value="CFEM"/>
    <property type="match status" value="1"/>
</dbReference>
<feature type="domain" description="CFEM" evidence="7">
    <location>
        <begin position="1"/>
        <end position="116"/>
    </location>
</feature>
<dbReference type="SMART" id="SM00747">
    <property type="entry name" value="CFEM"/>
    <property type="match status" value="1"/>
</dbReference>
<evidence type="ECO:0000256" key="3">
    <source>
        <dbReference type="ARBA" id="ARBA00022729"/>
    </source>
</evidence>
<evidence type="ECO:0000259" key="7">
    <source>
        <dbReference type="PROSITE" id="PS52012"/>
    </source>
</evidence>
<comment type="caution">
    <text evidence="8">The sequence shown here is derived from an EMBL/GenBank/DDBJ whole genome shotgun (WGS) entry which is preliminary data.</text>
</comment>